<proteinExistence type="inferred from homology"/>
<organism evidence="3 4">
    <name type="scientific">Microlunatus spumicola</name>
    <dbReference type="NCBI Taxonomy" id="81499"/>
    <lineage>
        <taxon>Bacteria</taxon>
        <taxon>Bacillati</taxon>
        <taxon>Actinomycetota</taxon>
        <taxon>Actinomycetes</taxon>
        <taxon>Propionibacteriales</taxon>
        <taxon>Propionibacteriaceae</taxon>
        <taxon>Microlunatus</taxon>
    </lineage>
</organism>
<accession>A0ABP6WTF3</accession>
<dbReference type="EMBL" id="BAAAYR010000001">
    <property type="protein sequence ID" value="GAA3556101.1"/>
    <property type="molecule type" value="Genomic_DNA"/>
</dbReference>
<gene>
    <name evidence="3" type="ORF">GCM10022197_09080</name>
</gene>
<dbReference type="PANTHER" id="PTHR16222">
    <property type="entry name" value="ADP-RIBOSYLGLYCOHYDROLASE"/>
    <property type="match status" value="1"/>
</dbReference>
<dbReference type="InterPro" id="IPR036705">
    <property type="entry name" value="Ribosyl_crysJ1_sf"/>
</dbReference>
<evidence type="ECO:0000313" key="4">
    <source>
        <dbReference type="Proteomes" id="UP001500767"/>
    </source>
</evidence>
<comment type="similarity">
    <text evidence="1">Belongs to the ADP-ribosylglycohydrolase family.</text>
</comment>
<evidence type="ECO:0000256" key="2">
    <source>
        <dbReference type="ARBA" id="ARBA00022801"/>
    </source>
</evidence>
<name>A0ABP6WTF3_9ACTN</name>
<dbReference type="PANTHER" id="PTHR16222:SF24">
    <property type="entry name" value="ADP-RIBOSYLHYDROLASE ARH3"/>
    <property type="match status" value="1"/>
</dbReference>
<dbReference type="SUPFAM" id="SSF101478">
    <property type="entry name" value="ADP-ribosylglycohydrolase"/>
    <property type="match status" value="1"/>
</dbReference>
<comment type="caution">
    <text evidence="3">The sequence shown here is derived from an EMBL/GenBank/DDBJ whole genome shotgun (WGS) entry which is preliminary data.</text>
</comment>
<protein>
    <submittedName>
        <fullName evidence="3">ADP-ribosylglycohydrolase family protein</fullName>
    </submittedName>
</protein>
<evidence type="ECO:0000256" key="1">
    <source>
        <dbReference type="ARBA" id="ARBA00010702"/>
    </source>
</evidence>
<keyword evidence="4" id="KW-1185">Reference proteome</keyword>
<dbReference type="InterPro" id="IPR050792">
    <property type="entry name" value="ADP-ribosylglycohydrolase"/>
</dbReference>
<dbReference type="Proteomes" id="UP001500767">
    <property type="component" value="Unassembled WGS sequence"/>
</dbReference>
<sequence>MMSTEAPEATATDRTWLTARADRAQAALLGLAIGDALGMPTQYLPRGTVDHLYGGLRWFEPGPDANDISRGLPAGRVTDDTDQALIVARALLAGGGHVTPGLLARDLLDWEARMQATGSLDLLGPSTKRALNALADGADPSESGRWGDTNGAAMRITPVGLMLPTVPLARLVDRVTEVCAVTHNTGVAIAGAAAVAAAVSTGVEGGTFDDALDAAVLAARQGARRGAYVAGADVATRIVWAVDTVRAARSEAAALDAVSYLVGTGIATQESVPATFALVALAPEDPWRVCLAAANLGGDSDTVAAMAGAVGGALNGTAAFPAEAVRLVTAGNDLDLPPLVAGLLALRDAA</sequence>
<keyword evidence="2" id="KW-0378">Hydrolase</keyword>
<dbReference type="InterPro" id="IPR005502">
    <property type="entry name" value="Ribosyl_crysJ1"/>
</dbReference>
<dbReference type="Gene3D" id="1.10.4080.10">
    <property type="entry name" value="ADP-ribosylation/Crystallin J1"/>
    <property type="match status" value="1"/>
</dbReference>
<evidence type="ECO:0000313" key="3">
    <source>
        <dbReference type="EMBL" id="GAA3556101.1"/>
    </source>
</evidence>
<reference evidence="4" key="1">
    <citation type="journal article" date="2019" name="Int. J. Syst. Evol. Microbiol.">
        <title>The Global Catalogue of Microorganisms (GCM) 10K type strain sequencing project: providing services to taxonomists for standard genome sequencing and annotation.</title>
        <authorList>
            <consortium name="The Broad Institute Genomics Platform"/>
            <consortium name="The Broad Institute Genome Sequencing Center for Infectious Disease"/>
            <person name="Wu L."/>
            <person name="Ma J."/>
        </authorList>
    </citation>
    <scope>NUCLEOTIDE SEQUENCE [LARGE SCALE GENOMIC DNA]</scope>
    <source>
        <strain evidence="4">JCM 16540</strain>
    </source>
</reference>
<dbReference type="Pfam" id="PF03747">
    <property type="entry name" value="ADP_ribosyl_GH"/>
    <property type="match status" value="1"/>
</dbReference>